<feature type="binding site" evidence="5">
    <location>
        <position position="163"/>
    </location>
    <ligand>
        <name>Mn(2+)</name>
        <dbReference type="ChEBI" id="CHEBI:29035"/>
    </ligand>
</feature>
<feature type="binding site" evidence="5">
    <location>
        <position position="159"/>
    </location>
    <ligand>
        <name>Mn(2+)</name>
        <dbReference type="ChEBI" id="CHEBI:29035"/>
    </ligand>
</feature>
<comment type="similarity">
    <text evidence="1 6">Belongs to the iron/manganese superoxide dismutase family.</text>
</comment>
<comment type="catalytic activity">
    <reaction evidence="6">
        <text>2 superoxide + 2 H(+) = H2O2 + O2</text>
        <dbReference type="Rhea" id="RHEA:20696"/>
        <dbReference type="ChEBI" id="CHEBI:15378"/>
        <dbReference type="ChEBI" id="CHEBI:15379"/>
        <dbReference type="ChEBI" id="CHEBI:16240"/>
        <dbReference type="ChEBI" id="CHEBI:18421"/>
        <dbReference type="EC" id="1.15.1.1"/>
    </reaction>
</comment>
<dbReference type="InterPro" id="IPR036314">
    <property type="entry name" value="SOD_C_sf"/>
</dbReference>
<dbReference type="GO" id="GO:0004784">
    <property type="term" value="F:superoxide dismutase activity"/>
    <property type="evidence" value="ECO:0007669"/>
    <property type="project" value="UniProtKB-EC"/>
</dbReference>
<dbReference type="InterPro" id="IPR019831">
    <property type="entry name" value="Mn/Fe_SOD_N"/>
</dbReference>
<accession>A0A1W6MXC8</accession>
<comment type="function">
    <text evidence="6">Destroys radicals which are normally produced within the cells and which are toxic to biological systems.</text>
</comment>
<name>A0A1W6MXC8_9HYPH</name>
<dbReference type="InterPro" id="IPR036324">
    <property type="entry name" value="Mn/Fe_SOD_N_sf"/>
</dbReference>
<evidence type="ECO:0000256" key="5">
    <source>
        <dbReference type="PIRSR" id="PIRSR000349-1"/>
    </source>
</evidence>
<keyword evidence="3 5" id="KW-0479">Metal-binding</keyword>
<reference evidence="9 10" key="1">
    <citation type="submission" date="2017-02" db="EMBL/GenBank/DDBJ databases">
        <authorList>
            <person name="Peterson S.W."/>
        </authorList>
    </citation>
    <scope>NUCLEOTIDE SEQUENCE [LARGE SCALE GENOMIC DNA]</scope>
    <source>
        <strain evidence="9 10">S285</strain>
    </source>
</reference>
<dbReference type="AlphaFoldDB" id="A0A1W6MXC8"/>
<dbReference type="Gene3D" id="3.55.40.20">
    <property type="entry name" value="Iron/manganese superoxide dismutase, C-terminal domain"/>
    <property type="match status" value="1"/>
</dbReference>
<feature type="binding site" evidence="5">
    <location>
        <position position="27"/>
    </location>
    <ligand>
        <name>Mn(2+)</name>
        <dbReference type="ChEBI" id="CHEBI:29035"/>
    </ligand>
</feature>
<dbReference type="PANTHER" id="PTHR42769:SF3">
    <property type="entry name" value="SUPEROXIDE DISMUTASE [FE] 2, CHLOROPLASTIC"/>
    <property type="match status" value="1"/>
</dbReference>
<dbReference type="InterPro" id="IPR019832">
    <property type="entry name" value="Mn/Fe_SOD_C"/>
</dbReference>
<dbReference type="InterPro" id="IPR001189">
    <property type="entry name" value="Mn/Fe_SOD"/>
</dbReference>
<sequence>MTFTLEPLPYAYDALQPYLSRESFEYHHDKHHATYVTNANNLIKGTEFEGKPIEEIITASHGKNVPIFNNVAQHYNHANYWKWMKPNGGGAIPGKIEKALVESFGSVDKFKEEFQAQGLGQFGSGWVWLEIKDGKLAVRKTANAENPLVFGAKPLLVADVWEHSYYIDYRNRRADYLKAFLDHLVNWAYVEELYDAAVK</sequence>
<evidence type="ECO:0000313" key="9">
    <source>
        <dbReference type="EMBL" id="ARN82242.1"/>
    </source>
</evidence>
<dbReference type="InterPro" id="IPR019833">
    <property type="entry name" value="Mn/Fe_SOD_BS"/>
</dbReference>
<dbReference type="PIRSF" id="PIRSF000349">
    <property type="entry name" value="SODismutase"/>
    <property type="match status" value="1"/>
</dbReference>
<evidence type="ECO:0000256" key="4">
    <source>
        <dbReference type="ARBA" id="ARBA00023002"/>
    </source>
</evidence>
<dbReference type="Pfam" id="PF02777">
    <property type="entry name" value="Sod_Fe_C"/>
    <property type="match status" value="1"/>
</dbReference>
<keyword evidence="10" id="KW-1185">Reference proteome</keyword>
<dbReference type="PROSITE" id="PS00088">
    <property type="entry name" value="SOD_MN"/>
    <property type="match status" value="1"/>
</dbReference>
<keyword evidence="4 6" id="KW-0560">Oxidoreductase</keyword>
<organism evidence="9 10">
    <name type="scientific">Methylocystis bryophila</name>
    <dbReference type="NCBI Taxonomy" id="655015"/>
    <lineage>
        <taxon>Bacteria</taxon>
        <taxon>Pseudomonadati</taxon>
        <taxon>Pseudomonadota</taxon>
        <taxon>Alphaproteobacteria</taxon>
        <taxon>Hyphomicrobiales</taxon>
        <taxon>Methylocystaceae</taxon>
        <taxon>Methylocystis</taxon>
    </lineage>
</organism>
<dbReference type="Pfam" id="PF00081">
    <property type="entry name" value="Sod_Fe_N"/>
    <property type="match status" value="1"/>
</dbReference>
<dbReference type="PRINTS" id="PR01703">
    <property type="entry name" value="MNSODISMTASE"/>
</dbReference>
<dbReference type="KEGG" id="mbry:B1812_15390"/>
<feature type="domain" description="Manganese/iron superoxide dismutase C-terminal" evidence="8">
    <location>
        <begin position="94"/>
        <end position="192"/>
    </location>
</feature>
<dbReference type="RefSeq" id="WP_085772368.1">
    <property type="nucleotide sequence ID" value="NZ_AP027149.1"/>
</dbReference>
<evidence type="ECO:0000256" key="6">
    <source>
        <dbReference type="RuleBase" id="RU000414"/>
    </source>
</evidence>
<dbReference type="EMBL" id="CP019948">
    <property type="protein sequence ID" value="ARN82242.1"/>
    <property type="molecule type" value="Genomic_DNA"/>
</dbReference>
<dbReference type="PANTHER" id="PTHR42769">
    <property type="entry name" value="SUPEROXIDE DISMUTASE"/>
    <property type="match status" value="1"/>
</dbReference>
<evidence type="ECO:0000259" key="7">
    <source>
        <dbReference type="Pfam" id="PF00081"/>
    </source>
</evidence>
<dbReference type="OrthoDB" id="9803125at2"/>
<protein>
    <recommendedName>
        <fullName evidence="2 6">Superoxide dismutase</fullName>
        <ecNumber evidence="2 6">1.15.1.1</ecNumber>
    </recommendedName>
</protein>
<proteinExistence type="inferred from homology"/>
<dbReference type="Gene3D" id="1.10.287.990">
    <property type="entry name" value="Fe,Mn superoxide dismutase (SOD) domain"/>
    <property type="match status" value="1"/>
</dbReference>
<dbReference type="SUPFAM" id="SSF46609">
    <property type="entry name" value="Fe,Mn superoxide dismutase (SOD), N-terminal domain"/>
    <property type="match status" value="1"/>
</dbReference>
<evidence type="ECO:0000256" key="1">
    <source>
        <dbReference type="ARBA" id="ARBA00008714"/>
    </source>
</evidence>
<evidence type="ECO:0000259" key="8">
    <source>
        <dbReference type="Pfam" id="PF02777"/>
    </source>
</evidence>
<feature type="binding site" evidence="5">
    <location>
        <position position="77"/>
    </location>
    <ligand>
        <name>Mn(2+)</name>
        <dbReference type="ChEBI" id="CHEBI:29035"/>
    </ligand>
</feature>
<dbReference type="STRING" id="655015.B1812_15390"/>
<evidence type="ECO:0000256" key="3">
    <source>
        <dbReference type="ARBA" id="ARBA00022723"/>
    </source>
</evidence>
<feature type="domain" description="Manganese/iron superoxide dismutase N-terminal" evidence="7">
    <location>
        <begin position="2"/>
        <end position="84"/>
    </location>
</feature>
<evidence type="ECO:0000256" key="2">
    <source>
        <dbReference type="ARBA" id="ARBA00012682"/>
    </source>
</evidence>
<dbReference type="EC" id="1.15.1.1" evidence="2 6"/>
<dbReference type="Proteomes" id="UP000193978">
    <property type="component" value="Chromosome"/>
</dbReference>
<evidence type="ECO:0000313" key="10">
    <source>
        <dbReference type="Proteomes" id="UP000193978"/>
    </source>
</evidence>
<dbReference type="SUPFAM" id="SSF54719">
    <property type="entry name" value="Fe,Mn superoxide dismutase (SOD), C-terminal domain"/>
    <property type="match status" value="1"/>
</dbReference>
<gene>
    <name evidence="9" type="ORF">B1812_15390</name>
</gene>
<dbReference type="GO" id="GO:0046872">
    <property type="term" value="F:metal ion binding"/>
    <property type="evidence" value="ECO:0007669"/>
    <property type="project" value="UniProtKB-KW"/>
</dbReference>